<evidence type="ECO:0000259" key="5">
    <source>
        <dbReference type="PROSITE" id="PS50042"/>
    </source>
</evidence>
<dbReference type="InterPro" id="IPR050397">
    <property type="entry name" value="Env_Response_Regulators"/>
</dbReference>
<keyword evidence="3" id="KW-0010">Activator</keyword>
<proteinExistence type="predicted"/>
<dbReference type="SMART" id="SM00419">
    <property type="entry name" value="HTH_CRP"/>
    <property type="match status" value="1"/>
</dbReference>
<dbReference type="EMBL" id="VSDO01000003">
    <property type="protein sequence ID" value="TYA12591.1"/>
    <property type="molecule type" value="Genomic_DNA"/>
</dbReference>
<evidence type="ECO:0000256" key="4">
    <source>
        <dbReference type="ARBA" id="ARBA00023163"/>
    </source>
</evidence>
<dbReference type="PANTHER" id="PTHR24567:SF28">
    <property type="entry name" value="LISTERIOLYSIN REGULATORY PROTEIN"/>
    <property type="match status" value="1"/>
</dbReference>
<dbReference type="InterPro" id="IPR012318">
    <property type="entry name" value="HTH_CRP"/>
</dbReference>
<feature type="domain" description="Cyclic nucleotide-binding" evidence="5">
    <location>
        <begin position="44"/>
        <end position="164"/>
    </location>
</feature>
<gene>
    <name evidence="7" type="ORF">FRY98_14660</name>
</gene>
<dbReference type="Pfam" id="PF13545">
    <property type="entry name" value="HTH_Crp_2"/>
    <property type="match status" value="1"/>
</dbReference>
<keyword evidence="2" id="KW-0238">DNA-binding</keyword>
<dbReference type="CDD" id="cd00038">
    <property type="entry name" value="CAP_ED"/>
    <property type="match status" value="1"/>
</dbReference>
<dbReference type="InterPro" id="IPR000595">
    <property type="entry name" value="cNMP-bd_dom"/>
</dbReference>
<dbReference type="SMART" id="SM00100">
    <property type="entry name" value="cNMP"/>
    <property type="match status" value="1"/>
</dbReference>
<reference evidence="7 8" key="1">
    <citation type="submission" date="2019-08" db="EMBL/GenBank/DDBJ databases">
        <title>Genome sequencing of Paenibacillus faecis DSM 23593(T).</title>
        <authorList>
            <person name="Kook J.-K."/>
            <person name="Park S.-N."/>
            <person name="Lim Y.K."/>
        </authorList>
    </citation>
    <scope>NUCLEOTIDE SEQUENCE [LARGE SCALE GENOMIC DNA]</scope>
    <source>
        <strain evidence="7 8">DSM 23593</strain>
    </source>
</reference>
<dbReference type="OrthoDB" id="9798104at2"/>
<dbReference type="AlphaFoldDB" id="A0A5D0CRL4"/>
<keyword evidence="8" id="KW-1185">Reference proteome</keyword>
<dbReference type="Proteomes" id="UP000325218">
    <property type="component" value="Unassembled WGS sequence"/>
</dbReference>
<keyword evidence="1" id="KW-0805">Transcription regulation</keyword>
<keyword evidence="4" id="KW-0804">Transcription</keyword>
<dbReference type="InterPro" id="IPR036388">
    <property type="entry name" value="WH-like_DNA-bd_sf"/>
</dbReference>
<evidence type="ECO:0000256" key="3">
    <source>
        <dbReference type="ARBA" id="ARBA00023159"/>
    </source>
</evidence>
<dbReference type="InterPro" id="IPR014710">
    <property type="entry name" value="RmlC-like_jellyroll"/>
</dbReference>
<dbReference type="SUPFAM" id="SSF46785">
    <property type="entry name" value="Winged helix' DNA-binding domain"/>
    <property type="match status" value="1"/>
</dbReference>
<sequence length="257" mass="28453">MVFTHTPPAIAGPCTSETSSASAICALSRSSGRPVPSCLSRVPVFSQLRPEEVHLLHSVMRPRHSSKGEVIFREGDRSDTLYVLSRGVVKLTKLADNGKEHILRLLFPGDFFGQFSLLQEKPHYANASTADEADICRIHRADFLEVLRRSPDTAARFMSALSSQLEEADSWASVLTLLEAERRLAKMLLYFRQKTDPSANEFKLPVSKKELAGVIGATPETLSRKLGQLADAGIVSVSRRVIRIRKEAELRRLAGED</sequence>
<dbReference type="Gene3D" id="2.60.120.10">
    <property type="entry name" value="Jelly Rolls"/>
    <property type="match status" value="1"/>
</dbReference>
<protein>
    <submittedName>
        <fullName evidence="7">Crp/Fnr family transcriptional regulator</fullName>
    </submittedName>
</protein>
<dbReference type="GO" id="GO:0003677">
    <property type="term" value="F:DNA binding"/>
    <property type="evidence" value="ECO:0007669"/>
    <property type="project" value="UniProtKB-KW"/>
</dbReference>
<comment type="caution">
    <text evidence="7">The sequence shown here is derived from an EMBL/GenBank/DDBJ whole genome shotgun (WGS) entry which is preliminary data.</text>
</comment>
<organism evidence="7 8">
    <name type="scientific">Paenibacillus faecis</name>
    <dbReference type="NCBI Taxonomy" id="862114"/>
    <lineage>
        <taxon>Bacteria</taxon>
        <taxon>Bacillati</taxon>
        <taxon>Bacillota</taxon>
        <taxon>Bacilli</taxon>
        <taxon>Bacillales</taxon>
        <taxon>Paenibacillaceae</taxon>
        <taxon>Paenibacillus</taxon>
    </lineage>
</organism>
<dbReference type="Pfam" id="PF00027">
    <property type="entry name" value="cNMP_binding"/>
    <property type="match status" value="1"/>
</dbReference>
<dbReference type="SUPFAM" id="SSF51206">
    <property type="entry name" value="cAMP-binding domain-like"/>
    <property type="match status" value="1"/>
</dbReference>
<dbReference type="PROSITE" id="PS51063">
    <property type="entry name" value="HTH_CRP_2"/>
    <property type="match status" value="1"/>
</dbReference>
<evidence type="ECO:0000313" key="7">
    <source>
        <dbReference type="EMBL" id="TYA12591.1"/>
    </source>
</evidence>
<name>A0A5D0CRL4_9BACL</name>
<dbReference type="PROSITE" id="PS50042">
    <property type="entry name" value="CNMP_BINDING_3"/>
    <property type="match status" value="1"/>
</dbReference>
<evidence type="ECO:0000259" key="6">
    <source>
        <dbReference type="PROSITE" id="PS51063"/>
    </source>
</evidence>
<feature type="domain" description="HTH crp-type" evidence="6">
    <location>
        <begin position="178"/>
        <end position="248"/>
    </location>
</feature>
<dbReference type="GO" id="GO:0003700">
    <property type="term" value="F:DNA-binding transcription factor activity"/>
    <property type="evidence" value="ECO:0007669"/>
    <property type="project" value="TreeGrafter"/>
</dbReference>
<accession>A0A5D0CRL4</accession>
<evidence type="ECO:0000313" key="8">
    <source>
        <dbReference type="Proteomes" id="UP000325218"/>
    </source>
</evidence>
<dbReference type="PANTHER" id="PTHR24567">
    <property type="entry name" value="CRP FAMILY TRANSCRIPTIONAL REGULATORY PROTEIN"/>
    <property type="match status" value="1"/>
</dbReference>
<evidence type="ECO:0000256" key="2">
    <source>
        <dbReference type="ARBA" id="ARBA00023125"/>
    </source>
</evidence>
<evidence type="ECO:0000256" key="1">
    <source>
        <dbReference type="ARBA" id="ARBA00023015"/>
    </source>
</evidence>
<dbReference type="InterPro" id="IPR018490">
    <property type="entry name" value="cNMP-bd_dom_sf"/>
</dbReference>
<dbReference type="GO" id="GO:0005829">
    <property type="term" value="C:cytosol"/>
    <property type="evidence" value="ECO:0007669"/>
    <property type="project" value="TreeGrafter"/>
</dbReference>
<dbReference type="Gene3D" id="1.10.10.10">
    <property type="entry name" value="Winged helix-like DNA-binding domain superfamily/Winged helix DNA-binding domain"/>
    <property type="match status" value="1"/>
</dbReference>
<dbReference type="InterPro" id="IPR036390">
    <property type="entry name" value="WH_DNA-bd_sf"/>
</dbReference>
<dbReference type="PRINTS" id="PR00034">
    <property type="entry name" value="HTHCRP"/>
</dbReference>